<sequence length="290" mass="32239">MLNPNRLLLRAFTWEHGFMSLAAAKLGYNARIDNCINPFISRDGLSCIIKLPRSFHSSSSGDDDFSELGSPVPKAATSLPKLMTEKPEPYNKKDNRRRKPSGVLSESCTSLEDDSSKLESLEASKRPVLADEVSVNCFDPTIRPLDGKEALIIRITNIGSETTDSAIHSMCMSYCCLEGLVRTKEDAVDAFFSVGANVDIHRIVAKLNDTVMNDHKWSANLHQRVSTPAVMSKQSNGNVDVGLHISHQLAELRRQITMKTVYTEDLEYLHNALVHLETHPDSRISISKDD</sequence>
<proteinExistence type="predicted"/>
<protein>
    <submittedName>
        <fullName evidence="2">Uncharacterized protein</fullName>
    </submittedName>
</protein>
<keyword evidence="3" id="KW-1185">Reference proteome</keyword>
<dbReference type="AlphaFoldDB" id="A0AAW1X1K4"/>
<evidence type="ECO:0000313" key="2">
    <source>
        <dbReference type="EMBL" id="KAK9930758.1"/>
    </source>
</evidence>
<evidence type="ECO:0000256" key="1">
    <source>
        <dbReference type="SAM" id="MobiDB-lite"/>
    </source>
</evidence>
<dbReference type="Proteomes" id="UP001457282">
    <property type="component" value="Unassembled WGS sequence"/>
</dbReference>
<comment type="caution">
    <text evidence="2">The sequence shown here is derived from an EMBL/GenBank/DDBJ whole genome shotgun (WGS) entry which is preliminary data.</text>
</comment>
<reference evidence="2 3" key="1">
    <citation type="journal article" date="2023" name="G3 (Bethesda)">
        <title>A chromosome-length genome assembly and annotation of blackberry (Rubus argutus, cv. 'Hillquist').</title>
        <authorList>
            <person name="Bruna T."/>
            <person name="Aryal R."/>
            <person name="Dudchenko O."/>
            <person name="Sargent D.J."/>
            <person name="Mead D."/>
            <person name="Buti M."/>
            <person name="Cavallini A."/>
            <person name="Hytonen T."/>
            <person name="Andres J."/>
            <person name="Pham M."/>
            <person name="Weisz D."/>
            <person name="Mascagni F."/>
            <person name="Usai G."/>
            <person name="Natali L."/>
            <person name="Bassil N."/>
            <person name="Fernandez G.E."/>
            <person name="Lomsadze A."/>
            <person name="Armour M."/>
            <person name="Olukolu B."/>
            <person name="Poorten T."/>
            <person name="Britton C."/>
            <person name="Davik J."/>
            <person name="Ashrafi H."/>
            <person name="Aiden E.L."/>
            <person name="Borodovsky M."/>
            <person name="Worthington M."/>
        </authorList>
    </citation>
    <scope>NUCLEOTIDE SEQUENCE [LARGE SCALE GENOMIC DNA]</scope>
    <source>
        <strain evidence="2">PI 553951</strain>
    </source>
</reference>
<feature type="region of interest" description="Disordered" evidence="1">
    <location>
        <begin position="75"/>
        <end position="108"/>
    </location>
</feature>
<evidence type="ECO:0000313" key="3">
    <source>
        <dbReference type="Proteomes" id="UP001457282"/>
    </source>
</evidence>
<name>A0AAW1X1K4_RUBAR</name>
<accession>A0AAW1X1K4</accession>
<dbReference type="EMBL" id="JBEDUW010000005">
    <property type="protein sequence ID" value="KAK9930758.1"/>
    <property type="molecule type" value="Genomic_DNA"/>
</dbReference>
<feature type="compositionally biased region" description="Basic and acidic residues" evidence="1">
    <location>
        <begin position="83"/>
        <end position="93"/>
    </location>
</feature>
<gene>
    <name evidence="2" type="ORF">M0R45_027785</name>
</gene>
<organism evidence="2 3">
    <name type="scientific">Rubus argutus</name>
    <name type="common">Southern blackberry</name>
    <dbReference type="NCBI Taxonomy" id="59490"/>
    <lineage>
        <taxon>Eukaryota</taxon>
        <taxon>Viridiplantae</taxon>
        <taxon>Streptophyta</taxon>
        <taxon>Embryophyta</taxon>
        <taxon>Tracheophyta</taxon>
        <taxon>Spermatophyta</taxon>
        <taxon>Magnoliopsida</taxon>
        <taxon>eudicotyledons</taxon>
        <taxon>Gunneridae</taxon>
        <taxon>Pentapetalae</taxon>
        <taxon>rosids</taxon>
        <taxon>fabids</taxon>
        <taxon>Rosales</taxon>
        <taxon>Rosaceae</taxon>
        <taxon>Rosoideae</taxon>
        <taxon>Rosoideae incertae sedis</taxon>
        <taxon>Rubus</taxon>
    </lineage>
</organism>